<keyword evidence="5" id="KW-1185">Reference proteome</keyword>
<dbReference type="InterPro" id="IPR011990">
    <property type="entry name" value="TPR-like_helical_dom_sf"/>
</dbReference>
<dbReference type="SUPFAM" id="SSF48452">
    <property type="entry name" value="TPR-like"/>
    <property type="match status" value="1"/>
</dbReference>
<accession>A0A0U5B4A6</accession>
<dbReference type="InterPro" id="IPR019734">
    <property type="entry name" value="TPR_rpt"/>
</dbReference>
<keyword evidence="2 3" id="KW-0802">TPR repeat</keyword>
<dbReference type="Gene3D" id="1.25.40.10">
    <property type="entry name" value="Tetratricopeptide repeat domain"/>
    <property type="match status" value="1"/>
</dbReference>
<dbReference type="AlphaFoldDB" id="A0A0U5B4A6"/>
<dbReference type="Proteomes" id="UP000068196">
    <property type="component" value="Chromosome"/>
</dbReference>
<evidence type="ECO:0000256" key="1">
    <source>
        <dbReference type="ARBA" id="ARBA00022737"/>
    </source>
</evidence>
<evidence type="ECO:0000256" key="3">
    <source>
        <dbReference type="PROSITE-ProRule" id="PRU00339"/>
    </source>
</evidence>
<dbReference type="STRING" id="1653476.THC_0486"/>
<feature type="repeat" description="TPR" evidence="3">
    <location>
        <begin position="20"/>
        <end position="53"/>
    </location>
</feature>
<evidence type="ECO:0000313" key="5">
    <source>
        <dbReference type="Proteomes" id="UP000068196"/>
    </source>
</evidence>
<proteinExistence type="predicted"/>
<dbReference type="PROSITE" id="PS50005">
    <property type="entry name" value="TPR"/>
    <property type="match status" value="1"/>
</dbReference>
<dbReference type="EMBL" id="AP014945">
    <property type="protein sequence ID" value="BAU22880.1"/>
    <property type="molecule type" value="Genomic_DNA"/>
</dbReference>
<name>A0A0U5B4A6_9BACT</name>
<dbReference type="RefSeq" id="WP_167344313.1">
    <property type="nucleotide sequence ID" value="NZ_AP014945.1"/>
</dbReference>
<dbReference type="KEGG" id="cthi:THC_0486"/>
<reference evidence="4 5" key="1">
    <citation type="journal article" date="2016" name="Int. J. Syst. Evol. Microbiol.">
        <title>Caldimicrobium thiodismutans sp. nov., a sulfur-disproportionating bacterium isolated from a hot spring, and emended description of the genus Caldimicrobium.</title>
        <authorList>
            <person name="Kojima H."/>
            <person name="Umezawa K."/>
            <person name="Fukui M."/>
        </authorList>
    </citation>
    <scope>NUCLEOTIDE SEQUENCE [LARGE SCALE GENOMIC DNA]</scope>
    <source>
        <strain evidence="4 5">TF1</strain>
    </source>
</reference>
<sequence length="70" mass="8049">MRKVLLSLVFVLVFIASSYAQFYIDLCYTYLNAGDYQRAIEAGKQAVKLNPNDSDSYYCLTLLSDTYFIK</sequence>
<keyword evidence="1" id="KW-0677">Repeat</keyword>
<dbReference type="Pfam" id="PF07719">
    <property type="entry name" value="TPR_2"/>
    <property type="match status" value="1"/>
</dbReference>
<protein>
    <submittedName>
        <fullName evidence="4">Uncharacterized protein</fullName>
    </submittedName>
</protein>
<evidence type="ECO:0000313" key="4">
    <source>
        <dbReference type="EMBL" id="BAU22880.1"/>
    </source>
</evidence>
<reference evidence="5" key="2">
    <citation type="journal article" date="2016" name="Int. J. Syst. Evol. Microbiol.">
        <title>Caldimicrobium thiodismutans sp. nov., a sulfur-disproportionating bacterium isolated from a hot spring.</title>
        <authorList>
            <person name="Kojima H."/>
            <person name="Umezawa K."/>
            <person name="Fukui M."/>
        </authorList>
    </citation>
    <scope>NUCLEOTIDE SEQUENCE [LARGE SCALE GENOMIC DNA]</scope>
    <source>
        <strain evidence="5">TF1</strain>
    </source>
</reference>
<evidence type="ECO:0000256" key="2">
    <source>
        <dbReference type="ARBA" id="ARBA00022803"/>
    </source>
</evidence>
<organism evidence="4 5">
    <name type="scientific">Caldimicrobium thiodismutans</name>
    <dbReference type="NCBI Taxonomy" id="1653476"/>
    <lineage>
        <taxon>Bacteria</taxon>
        <taxon>Pseudomonadati</taxon>
        <taxon>Thermodesulfobacteriota</taxon>
        <taxon>Thermodesulfobacteria</taxon>
        <taxon>Thermodesulfobacteriales</taxon>
        <taxon>Thermodesulfobacteriaceae</taxon>
        <taxon>Caldimicrobium</taxon>
    </lineage>
</organism>
<dbReference type="PROSITE" id="PS50293">
    <property type="entry name" value="TPR_REGION"/>
    <property type="match status" value="1"/>
</dbReference>
<dbReference type="InterPro" id="IPR013105">
    <property type="entry name" value="TPR_2"/>
</dbReference>
<gene>
    <name evidence="4" type="ORF">THC_0486</name>
</gene>